<feature type="compositionally biased region" description="Basic and acidic residues" evidence="1">
    <location>
        <begin position="46"/>
        <end position="57"/>
    </location>
</feature>
<organism evidence="2 3">
    <name type="scientific">Coccidioides immitis (strain RS)</name>
    <name type="common">Valley fever fungus</name>
    <dbReference type="NCBI Taxonomy" id="246410"/>
    <lineage>
        <taxon>Eukaryota</taxon>
        <taxon>Fungi</taxon>
        <taxon>Dikarya</taxon>
        <taxon>Ascomycota</taxon>
        <taxon>Pezizomycotina</taxon>
        <taxon>Eurotiomycetes</taxon>
        <taxon>Eurotiomycetidae</taxon>
        <taxon>Onygenales</taxon>
        <taxon>Onygenaceae</taxon>
        <taxon>Coccidioides</taxon>
    </lineage>
</organism>
<sequence length="145" mass="14915">MSGTSETFHSTKEQLRKAESKVSGQHGGDVPSGSDVSQMKSIIDSTTDKQTDIDRRKANLPLPEQPAGESGLVSANMKTTGGGSGAVASSVGTGEEASGLREPVTAESSLRTSGDETKKETAPSGNVGRQGKEGLEDIPNDAKAR</sequence>
<reference evidence="3" key="2">
    <citation type="journal article" date="2010" name="Genome Res.">
        <title>Population genomic sequencing of Coccidioides fungi reveals recent hybridization and transposon control.</title>
        <authorList>
            <person name="Neafsey D.E."/>
            <person name="Barker B.M."/>
            <person name="Sharpton T.J."/>
            <person name="Stajich J.E."/>
            <person name="Park D.J."/>
            <person name="Whiston E."/>
            <person name="Hung C.-Y."/>
            <person name="McMahan C."/>
            <person name="White J."/>
            <person name="Sykes S."/>
            <person name="Heiman D."/>
            <person name="Young S."/>
            <person name="Zeng Q."/>
            <person name="Abouelleil A."/>
            <person name="Aftuck L."/>
            <person name="Bessette D."/>
            <person name="Brown A."/>
            <person name="FitzGerald M."/>
            <person name="Lui A."/>
            <person name="Macdonald J.P."/>
            <person name="Priest M."/>
            <person name="Orbach M.J."/>
            <person name="Galgiani J.N."/>
            <person name="Kirkland T.N."/>
            <person name="Cole G.T."/>
            <person name="Birren B.W."/>
            <person name="Henn M.R."/>
            <person name="Taylor J.W."/>
            <person name="Rounsley S.D."/>
        </authorList>
    </citation>
    <scope>GENOME REANNOTATION</scope>
    <source>
        <strain evidence="3">RS</strain>
    </source>
</reference>
<feature type="compositionally biased region" description="Polar residues" evidence="1">
    <location>
        <begin position="34"/>
        <end position="45"/>
    </location>
</feature>
<feature type="compositionally biased region" description="Basic and acidic residues" evidence="1">
    <location>
        <begin position="9"/>
        <end position="20"/>
    </location>
</feature>
<evidence type="ECO:0000313" key="2">
    <source>
        <dbReference type="EMBL" id="EAS28405.1"/>
    </source>
</evidence>
<dbReference type="InParanoid" id="A0A0E1RUT9"/>
<feature type="region of interest" description="Disordered" evidence="1">
    <location>
        <begin position="1"/>
        <end position="145"/>
    </location>
</feature>
<accession>A0A0E1RUT9</accession>
<dbReference type="OMA" id="THRITQP"/>
<dbReference type="RefSeq" id="XP_001239988.1">
    <property type="nucleotide sequence ID" value="XM_001239987.2"/>
</dbReference>
<dbReference type="GeneID" id="4558959"/>
<name>A0A0E1RUT9_COCIM</name>
<reference evidence="3" key="1">
    <citation type="journal article" date="2009" name="Genome Res.">
        <title>Comparative genomic analyses of the human fungal pathogens Coccidioides and their relatives.</title>
        <authorList>
            <person name="Sharpton T.J."/>
            <person name="Stajich J.E."/>
            <person name="Rounsley S.D."/>
            <person name="Gardner M.J."/>
            <person name="Wortman J.R."/>
            <person name="Jordar V.S."/>
            <person name="Maiti R."/>
            <person name="Kodira C.D."/>
            <person name="Neafsey D.E."/>
            <person name="Zeng Q."/>
            <person name="Hung C.-Y."/>
            <person name="McMahan C."/>
            <person name="Muszewska A."/>
            <person name="Grynberg M."/>
            <person name="Mandel M.A."/>
            <person name="Kellner E.M."/>
            <person name="Barker B.M."/>
            <person name="Galgiani J.N."/>
            <person name="Orbach M.J."/>
            <person name="Kirkland T.N."/>
            <person name="Cole G.T."/>
            <person name="Henn M.R."/>
            <person name="Birren B.W."/>
            <person name="Taylor J.W."/>
        </authorList>
    </citation>
    <scope>NUCLEOTIDE SEQUENCE [LARGE SCALE GENOMIC DNA]</scope>
    <source>
        <strain evidence="3">RS</strain>
    </source>
</reference>
<evidence type="ECO:0000313" key="3">
    <source>
        <dbReference type="Proteomes" id="UP000001261"/>
    </source>
</evidence>
<evidence type="ECO:0000256" key="1">
    <source>
        <dbReference type="SAM" id="MobiDB-lite"/>
    </source>
</evidence>
<dbReference type="OrthoDB" id="3913483at2759"/>
<dbReference type="KEGG" id="cim:CIMG_09609"/>
<dbReference type="VEuPathDB" id="FungiDB:CIMG_09609"/>
<dbReference type="AlphaFoldDB" id="A0A0E1RUT9"/>
<dbReference type="Proteomes" id="UP000001261">
    <property type="component" value="Unassembled WGS sequence"/>
</dbReference>
<feature type="compositionally biased region" description="Basic and acidic residues" evidence="1">
    <location>
        <begin position="130"/>
        <end position="145"/>
    </location>
</feature>
<gene>
    <name evidence="2" type="ORF">CIMG_09609</name>
</gene>
<protein>
    <submittedName>
        <fullName evidence="2">Uncharacterized protein</fullName>
    </submittedName>
</protein>
<keyword evidence="3" id="KW-1185">Reference proteome</keyword>
<proteinExistence type="predicted"/>
<dbReference type="EMBL" id="GG704912">
    <property type="protein sequence ID" value="EAS28405.1"/>
    <property type="molecule type" value="Genomic_DNA"/>
</dbReference>